<dbReference type="Proteomes" id="UP000094741">
    <property type="component" value="Unassembled WGS sequence"/>
</dbReference>
<gene>
    <name evidence="2" type="ORF">A1QO_00575</name>
</gene>
<accession>A0A1E5BG90</accession>
<reference evidence="2 3" key="1">
    <citation type="journal article" date="2012" name="Science">
        <title>Ecological populations of bacteria act as socially cohesive units of antibiotic production and resistance.</title>
        <authorList>
            <person name="Cordero O.X."/>
            <person name="Wildschutte H."/>
            <person name="Kirkup B."/>
            <person name="Proehl S."/>
            <person name="Ngo L."/>
            <person name="Hussain F."/>
            <person name="Le Roux F."/>
            <person name="Mincer T."/>
            <person name="Polz M.F."/>
        </authorList>
    </citation>
    <scope>NUCLEOTIDE SEQUENCE [LARGE SCALE GENOMIC DNA]</scope>
    <source>
        <strain evidence="2 3">ZF-129</strain>
    </source>
</reference>
<evidence type="ECO:0000313" key="3">
    <source>
        <dbReference type="Proteomes" id="UP000094741"/>
    </source>
</evidence>
<dbReference type="PANTHER" id="PTHR38973:SF1">
    <property type="entry name" value="PLASMID PARTITION PROTEIN B"/>
    <property type="match status" value="1"/>
</dbReference>
<keyword evidence="1" id="KW-0238">DNA-binding</keyword>
<dbReference type="EMBL" id="AJYQ02000078">
    <property type="protein sequence ID" value="OEE35286.1"/>
    <property type="molecule type" value="Genomic_DNA"/>
</dbReference>
<dbReference type="GO" id="GO:0003677">
    <property type="term" value="F:DNA binding"/>
    <property type="evidence" value="ECO:0007669"/>
    <property type="project" value="UniProtKB-KW"/>
</dbReference>
<evidence type="ECO:0000313" key="2">
    <source>
        <dbReference type="EMBL" id="OEE35286.1"/>
    </source>
</evidence>
<evidence type="ECO:0000256" key="1">
    <source>
        <dbReference type="ARBA" id="ARBA00023125"/>
    </source>
</evidence>
<comment type="caution">
    <text evidence="2">The sequence shown here is derived from an EMBL/GenBank/DDBJ whole genome shotgun (WGS) entry which is preliminary data.</text>
</comment>
<proteinExistence type="predicted"/>
<protein>
    <recommendedName>
        <fullName evidence="4">Chromosome partitioning protein ParB</fullName>
    </recommendedName>
</protein>
<dbReference type="RefSeq" id="WP_017041640.1">
    <property type="nucleotide sequence ID" value="NZ_AJYQ02000078.1"/>
</dbReference>
<dbReference type="PANTHER" id="PTHR38973">
    <property type="entry name" value="PLASMID PARTITIONING CONTROL PROTEIN-RELATED"/>
    <property type="match status" value="1"/>
</dbReference>
<sequence>MSESRQAKELREKTKNATMISHITTAMDLSGVSLDKDVLLKNIDELHKLATKVMDGDEVDWSKFTSHQEGQVTALNMTIDSLLEGSKEVQVLREYSTPGIIDGEVVTKYLVIIPHHLIEETTYVVEENDREQKSLNANTLSYILNTLTEKGQLVAAEAYNDKQKGKYAVIEGSSRRASCMLGKRAFRMWVTDTVPSKEAAEYISEVGNASKAFSSYEIGKKIIRFSNKFPDASREAIAEQFKMKMGRVSLFINAVEIVPIEAYLRFPSVTSVSREVIEKLVPIFRRFHNKDKKNGNGDFTKRLLDSIKAIDLDGMNDSEVLEEVILTADNILPKVKTVAVSNWVNVGNSKYLSDINESEKSVTLKLQNVDQTVLDKYKRFLESL</sequence>
<organism evidence="2 3">
    <name type="scientific">Vibrio genomosp. F10 str. ZF-129</name>
    <dbReference type="NCBI Taxonomy" id="1187848"/>
    <lineage>
        <taxon>Bacteria</taxon>
        <taxon>Pseudomonadati</taxon>
        <taxon>Pseudomonadota</taxon>
        <taxon>Gammaproteobacteria</taxon>
        <taxon>Vibrionales</taxon>
        <taxon>Vibrionaceae</taxon>
        <taxon>Vibrio</taxon>
    </lineage>
</organism>
<dbReference type="AlphaFoldDB" id="A0A1E5BG90"/>
<evidence type="ECO:0008006" key="4">
    <source>
        <dbReference type="Google" id="ProtNLM"/>
    </source>
</evidence>
<dbReference type="STRING" id="1187848.A1QO_00575"/>
<dbReference type="eggNOG" id="COG1475">
    <property type="taxonomic scope" value="Bacteria"/>
</dbReference>
<dbReference type="OrthoDB" id="5719994at2"/>
<name>A0A1E5BG90_9VIBR</name>